<dbReference type="Pfam" id="PF02666">
    <property type="entry name" value="PS_Dcarbxylase"/>
    <property type="match status" value="1"/>
</dbReference>
<evidence type="ECO:0000256" key="1">
    <source>
        <dbReference type="ARBA" id="ARBA00001928"/>
    </source>
</evidence>
<evidence type="ECO:0000256" key="7">
    <source>
        <dbReference type="ARBA" id="ARBA00022840"/>
    </source>
</evidence>
<comment type="pathway">
    <text evidence="13">Phospholipid metabolism; phosphatidylethanolamine biosynthesis.</text>
</comment>
<dbReference type="GO" id="GO:0005524">
    <property type="term" value="F:ATP binding"/>
    <property type="evidence" value="ECO:0007669"/>
    <property type="project" value="UniProtKB-KW"/>
</dbReference>
<reference evidence="16 17" key="1">
    <citation type="journal article" date="2015" name="Sci. Rep.">
        <title>Genome of the facultative scuticociliatosis pathogen Pseudocohnilembus persalinus provides insight into its virulence through horizontal gene transfer.</title>
        <authorList>
            <person name="Xiong J."/>
            <person name="Wang G."/>
            <person name="Cheng J."/>
            <person name="Tian M."/>
            <person name="Pan X."/>
            <person name="Warren A."/>
            <person name="Jiang C."/>
            <person name="Yuan D."/>
            <person name="Miao W."/>
        </authorList>
    </citation>
    <scope>NUCLEOTIDE SEQUENCE [LARGE SCALE GENOMIC DNA]</scope>
    <source>
        <strain evidence="16">36N120E</strain>
    </source>
</reference>
<feature type="compositionally biased region" description="Polar residues" evidence="14">
    <location>
        <begin position="1"/>
        <end position="11"/>
    </location>
</feature>
<dbReference type="InParanoid" id="A0A0V0R8Z6"/>
<dbReference type="EMBL" id="LDAU01000024">
    <property type="protein sequence ID" value="KRX10680.1"/>
    <property type="molecule type" value="Genomic_DNA"/>
</dbReference>
<dbReference type="PANTHER" id="PTHR43272:SF33">
    <property type="entry name" value="AMP-BINDING DOMAIN-CONTAINING PROTEIN-RELATED"/>
    <property type="match status" value="1"/>
</dbReference>
<gene>
    <name evidence="16" type="ORF">PPERSA_08675</name>
</gene>
<dbReference type="GO" id="GO:0006646">
    <property type="term" value="P:phosphatidylethanolamine biosynthetic process"/>
    <property type="evidence" value="ECO:0007669"/>
    <property type="project" value="UniProtKB-UniPathway"/>
</dbReference>
<dbReference type="Pfam" id="PF00501">
    <property type="entry name" value="AMP-binding"/>
    <property type="match status" value="1"/>
</dbReference>
<name>A0A0V0R8Z6_PSEPJ</name>
<evidence type="ECO:0000256" key="9">
    <source>
        <dbReference type="ARBA" id="ARBA00023209"/>
    </source>
</evidence>
<keyword evidence="17" id="KW-1185">Reference proteome</keyword>
<accession>A0A0V0R8Z6</accession>
<feature type="region of interest" description="Disordered" evidence="14">
    <location>
        <begin position="1"/>
        <end position="22"/>
    </location>
</feature>
<dbReference type="Gene3D" id="3.40.50.12780">
    <property type="entry name" value="N-terminal domain of ligase-like"/>
    <property type="match status" value="1"/>
</dbReference>
<comment type="caution">
    <text evidence="16">The sequence shown here is derived from an EMBL/GenBank/DDBJ whole genome shotgun (WGS) entry which is preliminary data.</text>
</comment>
<evidence type="ECO:0000256" key="3">
    <source>
        <dbReference type="ARBA" id="ARBA00012243"/>
    </source>
</evidence>
<evidence type="ECO:0000256" key="14">
    <source>
        <dbReference type="SAM" id="MobiDB-lite"/>
    </source>
</evidence>
<keyword evidence="5" id="KW-0547">Nucleotide-binding</keyword>
<dbReference type="GO" id="GO:0004609">
    <property type="term" value="F:phosphatidylserine decarboxylase activity"/>
    <property type="evidence" value="ECO:0007669"/>
    <property type="project" value="UniProtKB-EC"/>
</dbReference>
<dbReference type="EC" id="4.1.1.65" evidence="3"/>
<protein>
    <recommendedName>
        <fullName evidence="3">phosphatidylserine decarboxylase</fullName>
        <ecNumber evidence="3">4.1.1.65</ecNumber>
    </recommendedName>
</protein>
<keyword evidence="9" id="KW-0594">Phospholipid biosynthesis</keyword>
<keyword evidence="10" id="KW-0456">Lyase</keyword>
<dbReference type="PROSITE" id="PS00455">
    <property type="entry name" value="AMP_BINDING"/>
    <property type="match status" value="1"/>
</dbReference>
<dbReference type="InterPro" id="IPR020845">
    <property type="entry name" value="AMP-binding_CS"/>
</dbReference>
<keyword evidence="12" id="KW-0670">Pyruvate</keyword>
<evidence type="ECO:0000256" key="8">
    <source>
        <dbReference type="ARBA" id="ARBA00023098"/>
    </source>
</evidence>
<evidence type="ECO:0000256" key="11">
    <source>
        <dbReference type="ARBA" id="ARBA00023264"/>
    </source>
</evidence>
<dbReference type="SUPFAM" id="SSF56801">
    <property type="entry name" value="Acetyl-CoA synthetase-like"/>
    <property type="match status" value="1"/>
</dbReference>
<dbReference type="InterPro" id="IPR033177">
    <property type="entry name" value="PSD-B"/>
</dbReference>
<evidence type="ECO:0000256" key="12">
    <source>
        <dbReference type="ARBA" id="ARBA00023317"/>
    </source>
</evidence>
<keyword evidence="11" id="KW-1208">Phospholipid metabolism</keyword>
<sequence>MGNTLTQNQCYSVPVSDGKPGETEIRRAPAQAFKLIDKNSENLKTMRDIWLNSLEKFGNQECVGSRGKDKKYVAKTFNEVDEIALNIGAGAKSMQLAPTLSEFKDYNLDIIGVFSKNREELIMVDVGCAFYYGMTVVPLYDTLGPENLTYCLNHSGMSSCFCASKQIDSLLSLEDIGRLKTIIAFDEITNEQQQKAKEKDINLISLNKVIQEGKQNKPEYAQYDSKHILAFSYTSGTTGAPKGAMISHENLVSVTPIFRNHSTFYEYLMTCRKENLPVRHLSYLPLPHIFERLIVYIMLSEGGSSYFYSGDVSKLGKDLVDVKPTLFISVPRLYNKFYDNIKAKFASLPIHKRLIVDMALKTKLKNIQSGPVYTHAVYDKVFQEIKDNVFGGRIKLMISGSAPISEQVLNFFQAILSAPLIEGYGQTEGTGASFGKLGTDPISGHIGGPFCNTEFKLVDVPEMDYLTTDKDKFGNNKPRGEICIRGKGVFQGYYKDEEKTKEMIDEEGWLHSGDIAVMEKTTGRVFIIDRKKNIFKLSQGEYIAPEKIENIYNRHHGVAESFVYGDSLQSCLVGIIVPETKYIEQIAKDLNIQEDSFELLCENKKIRQYVCQDLQKQGKQDKLFGFEQIKNVKLETKPLSEQGCFTNTMKIMRHKTKILFQNDIKKLYDELEQKESALKGSKQFGMTLLNYIQYSENYSIKYSLSREVSRLSGAFSNIYIPKRLRPIVFGSYADMYNVIQEDMVKDLSEYNNFREFFTREVKPRQINPDPNVLVSPADSKILQISELKGDKNMLIKKVEYSLGEFLTGIEGYKLDGELFDSLKQNKNSKLYQVIFYLNPGDYHRYHSPADILVKRAWHIAGYLAPVKENYIGSKPRVYETNERINCVTEYSQGFMSVVLVGATNVGSMTLNFDKDMKTNKKLKDGFVKCQVTEYNKKARLQKKLEKELIKKNIQESDYDIPNAQQILNENNIDQDDTLENQYPQEEEGIKVSKGQELGTFKLGSTVVLIFEVKDDINFLAQPGDKIRFGQPFAEIVPKKTVQI</sequence>
<dbReference type="InterPro" id="IPR000873">
    <property type="entry name" value="AMP-dep_synth/lig_dom"/>
</dbReference>
<dbReference type="Proteomes" id="UP000054937">
    <property type="component" value="Unassembled WGS sequence"/>
</dbReference>
<evidence type="ECO:0000256" key="6">
    <source>
        <dbReference type="ARBA" id="ARBA00022793"/>
    </source>
</evidence>
<evidence type="ECO:0000256" key="4">
    <source>
        <dbReference type="ARBA" id="ARBA00022516"/>
    </source>
</evidence>
<organism evidence="16 17">
    <name type="scientific">Pseudocohnilembus persalinus</name>
    <name type="common">Ciliate</name>
    <dbReference type="NCBI Taxonomy" id="266149"/>
    <lineage>
        <taxon>Eukaryota</taxon>
        <taxon>Sar</taxon>
        <taxon>Alveolata</taxon>
        <taxon>Ciliophora</taxon>
        <taxon>Intramacronucleata</taxon>
        <taxon>Oligohymenophorea</taxon>
        <taxon>Scuticociliatia</taxon>
        <taxon>Philasterida</taxon>
        <taxon>Pseudocohnilembidae</taxon>
        <taxon>Pseudocohnilembus</taxon>
    </lineage>
</organism>
<keyword evidence="4" id="KW-0444">Lipid biosynthesis</keyword>
<keyword evidence="8" id="KW-0443">Lipid metabolism</keyword>
<evidence type="ECO:0000313" key="16">
    <source>
        <dbReference type="EMBL" id="KRX10680.1"/>
    </source>
</evidence>
<dbReference type="InterPro" id="IPR042099">
    <property type="entry name" value="ANL_N_sf"/>
</dbReference>
<evidence type="ECO:0000256" key="2">
    <source>
        <dbReference type="ARBA" id="ARBA00005189"/>
    </source>
</evidence>
<keyword evidence="7" id="KW-0067">ATP-binding</keyword>
<evidence type="ECO:0000256" key="13">
    <source>
        <dbReference type="ARBA" id="ARBA00024326"/>
    </source>
</evidence>
<dbReference type="GO" id="GO:0005783">
    <property type="term" value="C:endoplasmic reticulum"/>
    <property type="evidence" value="ECO:0007669"/>
    <property type="project" value="TreeGrafter"/>
</dbReference>
<evidence type="ECO:0000256" key="10">
    <source>
        <dbReference type="ARBA" id="ARBA00023239"/>
    </source>
</evidence>
<feature type="domain" description="AMP-dependent synthetase/ligase" evidence="15">
    <location>
        <begin position="95"/>
        <end position="494"/>
    </location>
</feature>
<dbReference type="InterPro" id="IPR003817">
    <property type="entry name" value="PS_Dcarbxylase"/>
</dbReference>
<keyword evidence="6" id="KW-0210">Decarboxylase</keyword>
<comment type="cofactor">
    <cofactor evidence="1">
        <name>pyruvate</name>
        <dbReference type="ChEBI" id="CHEBI:15361"/>
    </cofactor>
</comment>
<evidence type="ECO:0000313" key="17">
    <source>
        <dbReference type="Proteomes" id="UP000054937"/>
    </source>
</evidence>
<dbReference type="FunCoup" id="A0A0V0R8Z6">
    <property type="interactions" value="15"/>
</dbReference>
<dbReference type="PANTHER" id="PTHR43272">
    <property type="entry name" value="LONG-CHAIN-FATTY-ACID--COA LIGASE"/>
    <property type="match status" value="1"/>
</dbReference>
<dbReference type="GO" id="GO:0004467">
    <property type="term" value="F:long-chain fatty acid-CoA ligase activity"/>
    <property type="evidence" value="ECO:0007669"/>
    <property type="project" value="TreeGrafter"/>
</dbReference>
<evidence type="ECO:0000259" key="15">
    <source>
        <dbReference type="Pfam" id="PF00501"/>
    </source>
</evidence>
<proteinExistence type="predicted"/>
<dbReference type="GO" id="GO:0016020">
    <property type="term" value="C:membrane"/>
    <property type="evidence" value="ECO:0007669"/>
    <property type="project" value="TreeGrafter"/>
</dbReference>
<dbReference type="AlphaFoldDB" id="A0A0V0R8Z6"/>
<dbReference type="OrthoDB" id="4330at2759"/>
<evidence type="ECO:0000256" key="5">
    <source>
        <dbReference type="ARBA" id="ARBA00022741"/>
    </source>
</evidence>
<dbReference type="UniPathway" id="UPA00558"/>
<dbReference type="NCBIfam" id="TIGR00163">
    <property type="entry name" value="PS_decarb"/>
    <property type="match status" value="1"/>
</dbReference>
<comment type="pathway">
    <text evidence="2">Lipid metabolism.</text>
</comment>